<evidence type="ECO:0000256" key="5">
    <source>
        <dbReference type="PIRNR" id="PIRNR039110"/>
    </source>
</evidence>
<dbReference type="PIRSF" id="PIRSF039110">
    <property type="entry name" value="IPP_transferase"/>
    <property type="match status" value="1"/>
</dbReference>
<dbReference type="Gene3D" id="3.40.50.300">
    <property type="entry name" value="P-loop containing nucleotide triphosphate hydrolases"/>
    <property type="match status" value="1"/>
</dbReference>
<dbReference type="Proteomes" id="UP000799766">
    <property type="component" value="Unassembled WGS sequence"/>
</dbReference>
<evidence type="ECO:0000256" key="3">
    <source>
        <dbReference type="ARBA" id="ARBA00022741"/>
    </source>
</evidence>
<dbReference type="EMBL" id="MU001670">
    <property type="protein sequence ID" value="KAF2462174.1"/>
    <property type="molecule type" value="Genomic_DNA"/>
</dbReference>
<dbReference type="InterPro" id="IPR030666">
    <property type="entry name" value="IPP_transferase_euk"/>
</dbReference>
<dbReference type="PANTHER" id="PTHR11088:SF89">
    <property type="entry name" value="TRNA DIMETHYLALLYLTRANSFERASE"/>
    <property type="match status" value="1"/>
</dbReference>
<dbReference type="OrthoDB" id="775260at2759"/>
<dbReference type="GO" id="GO:0006400">
    <property type="term" value="P:tRNA modification"/>
    <property type="evidence" value="ECO:0007669"/>
    <property type="project" value="TreeGrafter"/>
</dbReference>
<gene>
    <name evidence="8" type="ORF">BDY21DRAFT_277496</name>
</gene>
<accession>A0A6A6PDV1</accession>
<evidence type="ECO:0000256" key="4">
    <source>
        <dbReference type="ARBA" id="ARBA00022840"/>
    </source>
</evidence>
<organism evidence="8 9">
    <name type="scientific">Lineolata rhizophorae</name>
    <dbReference type="NCBI Taxonomy" id="578093"/>
    <lineage>
        <taxon>Eukaryota</taxon>
        <taxon>Fungi</taxon>
        <taxon>Dikarya</taxon>
        <taxon>Ascomycota</taxon>
        <taxon>Pezizomycotina</taxon>
        <taxon>Dothideomycetes</taxon>
        <taxon>Dothideomycetes incertae sedis</taxon>
        <taxon>Lineolatales</taxon>
        <taxon>Lineolataceae</taxon>
        <taxon>Lineolata</taxon>
    </lineage>
</organism>
<dbReference type="GO" id="GO:0005524">
    <property type="term" value="F:ATP binding"/>
    <property type="evidence" value="ECO:0007669"/>
    <property type="project" value="UniProtKB-UniRule"/>
</dbReference>
<keyword evidence="5" id="KW-0963">Cytoplasm</keyword>
<dbReference type="Pfam" id="PF01715">
    <property type="entry name" value="IPPT"/>
    <property type="match status" value="1"/>
</dbReference>
<dbReference type="GO" id="GO:0005739">
    <property type="term" value="C:mitochondrion"/>
    <property type="evidence" value="ECO:0007669"/>
    <property type="project" value="TreeGrafter"/>
</dbReference>
<dbReference type="Gene3D" id="3.30.160.60">
    <property type="entry name" value="Classic Zinc Finger"/>
    <property type="match status" value="1"/>
</dbReference>
<protein>
    <recommendedName>
        <fullName evidence="5 6">tRNA dimethylallyltransferase</fullName>
        <ecNumber evidence="5 6">2.5.1.75</ecNumber>
    </recommendedName>
</protein>
<evidence type="ECO:0000313" key="9">
    <source>
        <dbReference type="Proteomes" id="UP000799766"/>
    </source>
</evidence>
<evidence type="ECO:0000256" key="7">
    <source>
        <dbReference type="RuleBase" id="RU003785"/>
    </source>
</evidence>
<keyword evidence="2 5" id="KW-0808">Transferase</keyword>
<keyword evidence="4 5" id="KW-0067">ATP-binding</keyword>
<dbReference type="NCBIfam" id="TIGR00174">
    <property type="entry name" value="miaA"/>
    <property type="match status" value="1"/>
</dbReference>
<dbReference type="PANTHER" id="PTHR11088">
    <property type="entry name" value="TRNA DIMETHYLALLYLTRANSFERASE"/>
    <property type="match status" value="1"/>
</dbReference>
<reference evidence="8" key="1">
    <citation type="journal article" date="2020" name="Stud. Mycol.">
        <title>101 Dothideomycetes genomes: a test case for predicting lifestyles and emergence of pathogens.</title>
        <authorList>
            <person name="Haridas S."/>
            <person name="Albert R."/>
            <person name="Binder M."/>
            <person name="Bloem J."/>
            <person name="Labutti K."/>
            <person name="Salamov A."/>
            <person name="Andreopoulos B."/>
            <person name="Baker S."/>
            <person name="Barry K."/>
            <person name="Bills G."/>
            <person name="Bluhm B."/>
            <person name="Cannon C."/>
            <person name="Castanera R."/>
            <person name="Culley D."/>
            <person name="Daum C."/>
            <person name="Ezra D."/>
            <person name="Gonzalez J."/>
            <person name="Henrissat B."/>
            <person name="Kuo A."/>
            <person name="Liang C."/>
            <person name="Lipzen A."/>
            <person name="Lutzoni F."/>
            <person name="Magnuson J."/>
            <person name="Mondo S."/>
            <person name="Nolan M."/>
            <person name="Ohm R."/>
            <person name="Pangilinan J."/>
            <person name="Park H.-J."/>
            <person name="Ramirez L."/>
            <person name="Alfaro M."/>
            <person name="Sun H."/>
            <person name="Tritt A."/>
            <person name="Yoshinaga Y."/>
            <person name="Zwiers L.-H."/>
            <person name="Turgeon B."/>
            <person name="Goodwin S."/>
            <person name="Spatafora J."/>
            <person name="Crous P."/>
            <person name="Grigoriev I."/>
        </authorList>
    </citation>
    <scope>NUCLEOTIDE SEQUENCE</scope>
    <source>
        <strain evidence="8">ATCC 16933</strain>
    </source>
</reference>
<sequence length="459" mass="52316">MSLVHSFPPLVAIVGATGTGKSQLAVDIARRFNGEVINGDAMQLYDGLPIITNKITDEERQDVPHHLLGCIGLNEETWTVGTFVKKASVIIDEIRSRGRLPVLVGGTHYYTQSLLFRETLASDEEASRPNEASKEDSRNWPILDAPTETILEELRRIDSIMADRWHPKERRKIQKSLEIYYRTGKTASKLYEEQRAKKQAMISPNNMEGSGWDAALSPLRYPTLMFWVYSSSDALNERLDSRVVKMLDNGLLSEVKELHKFCEQQKAQGREIDQGRGIWVSIGYKEFVEYQSALSSEDVQGKKLQALLRTGIQKTQVATRQYAKRQARWIRIKLFNALSEAGCMDRFYILDATDPDRWEESVLEKAAFLTSHFLKGEKLPSPSSISETAAELLMPKRDDISQRRDLWIRRTCEVCGVTAVIQNDWDLHIKSQSHRRAVKAKTKRENIINEARQEGPVSH</sequence>
<comment type="similarity">
    <text evidence="1 5 7">Belongs to the IPP transferase family.</text>
</comment>
<comment type="function">
    <text evidence="5">Catalyzes the transfer of a dimethylallyl group onto the adenine at position 37.</text>
</comment>
<dbReference type="InterPro" id="IPR027417">
    <property type="entry name" value="P-loop_NTPase"/>
</dbReference>
<evidence type="ECO:0000256" key="1">
    <source>
        <dbReference type="ARBA" id="ARBA00005842"/>
    </source>
</evidence>
<dbReference type="GO" id="GO:0052381">
    <property type="term" value="F:tRNA dimethylallyltransferase activity"/>
    <property type="evidence" value="ECO:0007669"/>
    <property type="project" value="UniProtKB-UniRule"/>
</dbReference>
<keyword evidence="5 6" id="KW-0819">tRNA processing</keyword>
<dbReference type="InterPro" id="IPR018022">
    <property type="entry name" value="IPT"/>
</dbReference>
<dbReference type="HAMAP" id="MF_00185">
    <property type="entry name" value="IPP_trans"/>
    <property type="match status" value="1"/>
</dbReference>
<dbReference type="InterPro" id="IPR039657">
    <property type="entry name" value="Dimethylallyltransferase"/>
</dbReference>
<dbReference type="Gene3D" id="1.10.20.140">
    <property type="match status" value="1"/>
</dbReference>
<dbReference type="EC" id="2.5.1.75" evidence="5 6"/>
<dbReference type="AlphaFoldDB" id="A0A6A6PDV1"/>
<evidence type="ECO:0000313" key="8">
    <source>
        <dbReference type="EMBL" id="KAF2462174.1"/>
    </source>
</evidence>
<evidence type="ECO:0000256" key="2">
    <source>
        <dbReference type="ARBA" id="ARBA00022679"/>
    </source>
</evidence>
<keyword evidence="9" id="KW-1185">Reference proteome</keyword>
<proteinExistence type="inferred from homology"/>
<name>A0A6A6PDV1_9PEZI</name>
<evidence type="ECO:0000256" key="6">
    <source>
        <dbReference type="RuleBase" id="RU003783"/>
    </source>
</evidence>
<comment type="catalytic activity">
    <reaction evidence="5 6">
        <text>adenosine(37) in tRNA + dimethylallyl diphosphate = N(6)-dimethylallyladenosine(37) in tRNA + diphosphate</text>
        <dbReference type="Rhea" id="RHEA:26482"/>
        <dbReference type="Rhea" id="RHEA-COMP:10162"/>
        <dbReference type="Rhea" id="RHEA-COMP:10375"/>
        <dbReference type="ChEBI" id="CHEBI:33019"/>
        <dbReference type="ChEBI" id="CHEBI:57623"/>
        <dbReference type="ChEBI" id="CHEBI:74411"/>
        <dbReference type="ChEBI" id="CHEBI:74415"/>
        <dbReference type="EC" id="2.5.1.75"/>
    </reaction>
</comment>
<dbReference type="SUPFAM" id="SSF52540">
    <property type="entry name" value="P-loop containing nucleoside triphosphate hydrolases"/>
    <property type="match status" value="2"/>
</dbReference>
<keyword evidence="3 5" id="KW-0547">Nucleotide-binding</keyword>